<dbReference type="Proteomes" id="UP001501556">
    <property type="component" value="Unassembled WGS sequence"/>
</dbReference>
<dbReference type="InterPro" id="IPR031325">
    <property type="entry name" value="RHS_repeat"/>
</dbReference>
<evidence type="ECO:0000313" key="2">
    <source>
        <dbReference type="EMBL" id="GAA3979625.1"/>
    </source>
</evidence>
<gene>
    <name evidence="2" type="ORF">GCM10022407_26060</name>
</gene>
<evidence type="ECO:0000313" key="3">
    <source>
        <dbReference type="Proteomes" id="UP001501556"/>
    </source>
</evidence>
<name>A0ABP7QE87_9BACT</name>
<proteinExistence type="predicted"/>
<dbReference type="Pfam" id="PF05593">
    <property type="entry name" value="RHS_repeat"/>
    <property type="match status" value="1"/>
</dbReference>
<comment type="caution">
    <text evidence="2">The sequence shown here is derived from an EMBL/GenBank/DDBJ whole genome shotgun (WGS) entry which is preliminary data.</text>
</comment>
<keyword evidence="3" id="KW-1185">Reference proteome</keyword>
<protein>
    <recommendedName>
        <fullName evidence="4">YD repeat-containing protein</fullName>
    </recommendedName>
</protein>
<evidence type="ECO:0008006" key="4">
    <source>
        <dbReference type="Google" id="ProtNLM"/>
    </source>
</evidence>
<sequence>MSLIPPSPEAANLGRWAATPVSHYTGAVQINLPLHEVRAGGLQVPISLSYNTTGQRVEEVAGWTGLGWTLNAGGVVTRVVRSRPDDLRPPAGGLNFLRLVHTIGPFEVETNAMYLEMISHGCYDAQPDEFFFNFNGYTGRFAFDWQGQLVVSSTSPITATPRYSTAVNTPQSGSIVGWELTTPDGAKYTFAETETTQQYSPGNNASNCTPTRGIEYISSWYLTKITDVNREHAIEFAYDPYRINYAFRASESIKVPLDNCSFSQAGQLISSYSQLDHRAVRLRRITTSDRDTVLFDAGALRTDTLGLTGRYTPNWRQLDRIRVRADGADLKTFAFTYLPNHPTGRLTLGSIQERGIGGATKPPHRFTYHPLSLPDDVRSKSQDHWGYYNGATNNSLIAGARLLSLQGPYEATGANRDVNPAFTQSGMLTQLEYPTGGHSVFEYENNDYSYIQKDSLNEYATFTATYDLTIGTDDIPPGPSSQQNCGSRQRSFTVAPNPARPDDERAVHVTWSGSNLGKANGFRPYVRILNSQGMAIYNPRVAYVGVGDCYEQNCPECSDELMLAPGTYSLLVYSCNPFTEYPNTPRCSGGPYAEIAVSYLQYVNQQPIRRKLAGGLRIKSVRDHASAHDLQPAVRQYSYRAQADSSRSAGVIYAAPLYVYGSWEWFEASPNTWYKCNYQMRTAQNATVLGTTQGSSVGYREVTEWRGNNGVGGKTVYRYTSPREYLDALDQRPPFVPPTSQSHMTGLLIEQTDYRAVKNSFIPVKRAVQEFKQFSASIYGIGAAYPGSSYGVNKPDWYQIGAYELRLGHTQLARREERVYDPEGQTWHGQTTTVSYNAAGTQVRTRATPTADGTRLDSYYYPNDYRQPSATLRAMADALYLVPVEVVTERVHRGDTAVVGVLYNTYAQDAGRLRLAAQGTLRTAQPLPKRSYRYSYQQAEGAADSRVGSEVVIDRYDTAGNITQLHRKNGTPVARLWGTQRQELVAEATGAPYPTVAATSFEPHAPGRWQCPPAPLVAYLPGGHAGRWLCRLAAGGTVSRDSLPSGQYVLSVWAEAAPAIYVNGLLVPASSQAAGPVDKHGLRQYTATVKAPSASNTVALAVPGGRSALALDELRLHPVGAQLITYTYDPLVGMTSQTDPSGRTTTYEYDGLSRLVRARDEQGRILSQQQYHYAGQ</sequence>
<accession>A0ABP7QE87</accession>
<feature type="compositionally biased region" description="Polar residues" evidence="1">
    <location>
        <begin position="480"/>
        <end position="494"/>
    </location>
</feature>
<dbReference type="NCBIfam" id="TIGR01643">
    <property type="entry name" value="YD_repeat_2x"/>
    <property type="match status" value="1"/>
</dbReference>
<feature type="region of interest" description="Disordered" evidence="1">
    <location>
        <begin position="476"/>
        <end position="500"/>
    </location>
</feature>
<dbReference type="InterPro" id="IPR006530">
    <property type="entry name" value="YD"/>
</dbReference>
<dbReference type="Gene3D" id="2.180.10.10">
    <property type="entry name" value="RHS repeat-associated core"/>
    <property type="match status" value="1"/>
</dbReference>
<dbReference type="EMBL" id="BAABDI010000018">
    <property type="protein sequence ID" value="GAA3979625.1"/>
    <property type="molecule type" value="Genomic_DNA"/>
</dbReference>
<reference evidence="3" key="1">
    <citation type="journal article" date="2019" name="Int. J. Syst. Evol. Microbiol.">
        <title>The Global Catalogue of Microorganisms (GCM) 10K type strain sequencing project: providing services to taxonomists for standard genome sequencing and annotation.</title>
        <authorList>
            <consortium name="The Broad Institute Genomics Platform"/>
            <consortium name="The Broad Institute Genome Sequencing Center for Infectious Disease"/>
            <person name="Wu L."/>
            <person name="Ma J."/>
        </authorList>
    </citation>
    <scope>NUCLEOTIDE SEQUENCE [LARGE SCALE GENOMIC DNA]</scope>
    <source>
        <strain evidence="3">JCM 17217</strain>
    </source>
</reference>
<evidence type="ECO:0000256" key="1">
    <source>
        <dbReference type="SAM" id="MobiDB-lite"/>
    </source>
</evidence>
<organism evidence="2 3">
    <name type="scientific">Hymenobacter antarcticus</name>
    <dbReference type="NCBI Taxonomy" id="486270"/>
    <lineage>
        <taxon>Bacteria</taxon>
        <taxon>Pseudomonadati</taxon>
        <taxon>Bacteroidota</taxon>
        <taxon>Cytophagia</taxon>
        <taxon>Cytophagales</taxon>
        <taxon>Hymenobacteraceae</taxon>
        <taxon>Hymenobacter</taxon>
    </lineage>
</organism>